<sequence length="106" mass="12259">MELIRIGSVRFSAVWFIPGSSKIPVMSYREKHHAFENQAGMYDLEFLYGLKKGSKKDVLEWCMAMDLIAKEYVCPTCGEKMVLTERDVPDGYIWIFSKVWCECSSC</sequence>
<accession>A0A4Y1ZR42</accession>
<keyword evidence="2" id="KW-1185">Reference proteome</keyword>
<protein>
    <submittedName>
        <fullName evidence="1">Uncharacterized protein</fullName>
    </submittedName>
</protein>
<dbReference type="AlphaFoldDB" id="A0A4Y1ZR42"/>
<reference evidence="1 2" key="1">
    <citation type="journal article" date="2019" name="Sci. Rep.">
        <title>Orb-weaving spider Araneus ventricosus genome elucidates the spidroin gene catalogue.</title>
        <authorList>
            <person name="Kono N."/>
            <person name="Nakamura H."/>
            <person name="Ohtoshi R."/>
            <person name="Moran D.A.P."/>
            <person name="Shinohara A."/>
            <person name="Yoshida Y."/>
            <person name="Fujiwara M."/>
            <person name="Mori M."/>
            <person name="Tomita M."/>
            <person name="Arakawa K."/>
        </authorList>
    </citation>
    <scope>NUCLEOTIDE SEQUENCE [LARGE SCALE GENOMIC DNA]</scope>
</reference>
<dbReference type="EMBL" id="BGPR01077068">
    <property type="protein sequence ID" value="GBL63932.1"/>
    <property type="molecule type" value="Genomic_DNA"/>
</dbReference>
<dbReference type="Proteomes" id="UP000499080">
    <property type="component" value="Unassembled WGS sequence"/>
</dbReference>
<evidence type="ECO:0000313" key="1">
    <source>
        <dbReference type="EMBL" id="GBL63932.1"/>
    </source>
</evidence>
<comment type="caution">
    <text evidence="1">The sequence shown here is derived from an EMBL/GenBank/DDBJ whole genome shotgun (WGS) entry which is preliminary data.</text>
</comment>
<gene>
    <name evidence="1" type="ORF">AVEN_221021_1</name>
</gene>
<evidence type="ECO:0000313" key="2">
    <source>
        <dbReference type="Proteomes" id="UP000499080"/>
    </source>
</evidence>
<name>A0A4Y1ZR42_ARAVE</name>
<organism evidence="1 2">
    <name type="scientific">Araneus ventricosus</name>
    <name type="common">Orbweaver spider</name>
    <name type="synonym">Epeira ventricosa</name>
    <dbReference type="NCBI Taxonomy" id="182803"/>
    <lineage>
        <taxon>Eukaryota</taxon>
        <taxon>Metazoa</taxon>
        <taxon>Ecdysozoa</taxon>
        <taxon>Arthropoda</taxon>
        <taxon>Chelicerata</taxon>
        <taxon>Arachnida</taxon>
        <taxon>Araneae</taxon>
        <taxon>Araneomorphae</taxon>
        <taxon>Entelegynae</taxon>
        <taxon>Araneoidea</taxon>
        <taxon>Araneidae</taxon>
        <taxon>Araneus</taxon>
    </lineage>
</organism>
<proteinExistence type="predicted"/>